<comment type="caution">
    <text evidence="5">The sequence shown here is derived from an EMBL/GenBank/DDBJ whole genome shotgun (WGS) entry which is preliminary data.</text>
</comment>
<gene>
    <name evidence="5" type="ORF">ILEXP_LOCUS34714</name>
</gene>
<evidence type="ECO:0000256" key="3">
    <source>
        <dbReference type="ARBA" id="ARBA00023004"/>
    </source>
</evidence>
<keyword evidence="2" id="KW-0479">Metal-binding</keyword>
<evidence type="ECO:0000256" key="1">
    <source>
        <dbReference type="ARBA" id="ARBA00010617"/>
    </source>
</evidence>
<dbReference type="EMBL" id="CAUOFW020004403">
    <property type="protein sequence ID" value="CAK9165544.1"/>
    <property type="molecule type" value="Genomic_DNA"/>
</dbReference>
<keyword evidence="3" id="KW-0408">Iron</keyword>
<evidence type="ECO:0008006" key="7">
    <source>
        <dbReference type="Google" id="ProtNLM"/>
    </source>
</evidence>
<dbReference type="AlphaFoldDB" id="A0ABC8T824"/>
<dbReference type="PANTHER" id="PTHR47950:SF14">
    <property type="entry name" value="CYTOCHROME P450 76A2-LIKE ISOFORM X1"/>
    <property type="match status" value="1"/>
</dbReference>
<evidence type="ECO:0000313" key="5">
    <source>
        <dbReference type="EMBL" id="CAK9165544.1"/>
    </source>
</evidence>
<protein>
    <recommendedName>
        <fullName evidence="7">Cytochrome P450</fullName>
    </recommendedName>
</protein>
<reference evidence="5 6" key="1">
    <citation type="submission" date="2024-02" db="EMBL/GenBank/DDBJ databases">
        <authorList>
            <person name="Vignale AGUSTIN F."/>
            <person name="Sosa J E."/>
            <person name="Modenutti C."/>
        </authorList>
    </citation>
    <scope>NUCLEOTIDE SEQUENCE [LARGE SCALE GENOMIC DNA]</scope>
</reference>
<sequence>MEWAWSLLVWFFVILSPVFFLLRQRPQSGSIRLPPEPPGWPVFGHLFNLGTTPHRTLARLKQQYGPIIWLRLGSTNTIAVLTAKAAAELFKNHDLSFADRTITDTNRSHDYYLGSLALAPYGSYWRFLRRICTVEMLVNKRISETVPIRQKCVNDMLLWIEKDSQLVKDEQGIQVAWFVFLASFNMIGNLVVSRDLADPESKVGSEFFTAMRVAIELAGQPNISDLFPCLRWLDLQGLRRKIDRNLGKAMKIASGFVKERMKELEENGERRKDFMDVLLEFEGTGKDEPAKLLERDVTIFILREASLC</sequence>
<feature type="signal peptide" evidence="4">
    <location>
        <begin position="1"/>
        <end position="20"/>
    </location>
</feature>
<dbReference type="InterPro" id="IPR036396">
    <property type="entry name" value="Cyt_P450_sf"/>
</dbReference>
<dbReference type="GO" id="GO:0046872">
    <property type="term" value="F:metal ion binding"/>
    <property type="evidence" value="ECO:0007669"/>
    <property type="project" value="UniProtKB-KW"/>
</dbReference>
<evidence type="ECO:0000313" key="6">
    <source>
        <dbReference type="Proteomes" id="UP001642360"/>
    </source>
</evidence>
<keyword evidence="4" id="KW-0732">Signal</keyword>
<evidence type="ECO:0000256" key="2">
    <source>
        <dbReference type="ARBA" id="ARBA00022723"/>
    </source>
</evidence>
<comment type="similarity">
    <text evidence="1">Belongs to the cytochrome P450 family.</text>
</comment>
<dbReference type="Gene3D" id="1.10.630.10">
    <property type="entry name" value="Cytochrome P450"/>
    <property type="match status" value="1"/>
</dbReference>
<name>A0ABC8T824_9AQUA</name>
<evidence type="ECO:0000256" key="4">
    <source>
        <dbReference type="SAM" id="SignalP"/>
    </source>
</evidence>
<dbReference type="Pfam" id="PF00067">
    <property type="entry name" value="p450"/>
    <property type="match status" value="1"/>
</dbReference>
<dbReference type="PANTHER" id="PTHR47950">
    <property type="entry name" value="CYTOCHROME P450, FAMILY 76, SUBFAMILY C, POLYPEPTIDE 5-RELATED"/>
    <property type="match status" value="1"/>
</dbReference>
<dbReference type="InterPro" id="IPR001128">
    <property type="entry name" value="Cyt_P450"/>
</dbReference>
<proteinExistence type="inferred from homology"/>
<dbReference type="SUPFAM" id="SSF48264">
    <property type="entry name" value="Cytochrome P450"/>
    <property type="match status" value="1"/>
</dbReference>
<dbReference type="Proteomes" id="UP001642360">
    <property type="component" value="Unassembled WGS sequence"/>
</dbReference>
<feature type="chain" id="PRO_5044890303" description="Cytochrome P450" evidence="4">
    <location>
        <begin position="21"/>
        <end position="308"/>
    </location>
</feature>
<keyword evidence="6" id="KW-1185">Reference proteome</keyword>
<accession>A0ABC8T824</accession>
<organism evidence="5 6">
    <name type="scientific">Ilex paraguariensis</name>
    <name type="common">yerba mate</name>
    <dbReference type="NCBI Taxonomy" id="185542"/>
    <lineage>
        <taxon>Eukaryota</taxon>
        <taxon>Viridiplantae</taxon>
        <taxon>Streptophyta</taxon>
        <taxon>Embryophyta</taxon>
        <taxon>Tracheophyta</taxon>
        <taxon>Spermatophyta</taxon>
        <taxon>Magnoliopsida</taxon>
        <taxon>eudicotyledons</taxon>
        <taxon>Gunneridae</taxon>
        <taxon>Pentapetalae</taxon>
        <taxon>asterids</taxon>
        <taxon>campanulids</taxon>
        <taxon>Aquifoliales</taxon>
        <taxon>Aquifoliaceae</taxon>
        <taxon>Ilex</taxon>
    </lineage>
</organism>